<evidence type="ECO:0000313" key="9">
    <source>
        <dbReference type="Proteomes" id="UP000676310"/>
    </source>
</evidence>
<dbReference type="CDD" id="cd00302">
    <property type="entry name" value="cytochrome_P450"/>
    <property type="match status" value="1"/>
</dbReference>
<dbReference type="Gene3D" id="1.10.630.10">
    <property type="entry name" value="Cytochrome P450"/>
    <property type="match status" value="1"/>
</dbReference>
<evidence type="ECO:0000256" key="1">
    <source>
        <dbReference type="ARBA" id="ARBA00010617"/>
    </source>
</evidence>
<dbReference type="RefSeq" id="XP_043166470.1">
    <property type="nucleotide sequence ID" value="XM_043310535.1"/>
</dbReference>
<evidence type="ECO:0000256" key="4">
    <source>
        <dbReference type="ARBA" id="ARBA00023002"/>
    </source>
</evidence>
<keyword evidence="2 7" id="KW-0349">Heme</keyword>
<dbReference type="GO" id="GO:0020037">
    <property type="term" value="F:heme binding"/>
    <property type="evidence" value="ECO:0007669"/>
    <property type="project" value="InterPro"/>
</dbReference>
<dbReference type="EMBL" id="CAJRGZ010000016">
    <property type="protein sequence ID" value="CAG5152829.1"/>
    <property type="molecule type" value="Genomic_DNA"/>
</dbReference>
<evidence type="ECO:0000256" key="6">
    <source>
        <dbReference type="ARBA" id="ARBA00023033"/>
    </source>
</evidence>
<name>A0A8J2HZ60_9PLEO</name>
<keyword evidence="9" id="KW-1185">Reference proteome</keyword>
<dbReference type="InterPro" id="IPR017972">
    <property type="entry name" value="Cyt_P450_CS"/>
</dbReference>
<keyword evidence="6 7" id="KW-0503">Monooxygenase</keyword>
<dbReference type="GO" id="GO:0004497">
    <property type="term" value="F:monooxygenase activity"/>
    <property type="evidence" value="ECO:0007669"/>
    <property type="project" value="UniProtKB-KW"/>
</dbReference>
<keyword evidence="4 7" id="KW-0560">Oxidoreductase</keyword>
<keyword evidence="3 7" id="KW-0479">Metal-binding</keyword>
<dbReference type="GO" id="GO:0016705">
    <property type="term" value="F:oxidoreductase activity, acting on paired donors, with incorporation or reduction of molecular oxygen"/>
    <property type="evidence" value="ECO:0007669"/>
    <property type="project" value="InterPro"/>
</dbReference>
<keyword evidence="5 7" id="KW-0408">Iron</keyword>
<dbReference type="InterPro" id="IPR036396">
    <property type="entry name" value="Cyt_P450_sf"/>
</dbReference>
<gene>
    <name evidence="8" type="ORF">ALTATR162_LOCUS2929</name>
</gene>
<dbReference type="SUPFAM" id="SSF48264">
    <property type="entry name" value="Cytochrome P450"/>
    <property type="match status" value="1"/>
</dbReference>
<dbReference type="GeneID" id="67014428"/>
<evidence type="ECO:0008006" key="10">
    <source>
        <dbReference type="Google" id="ProtNLM"/>
    </source>
</evidence>
<proteinExistence type="inferred from homology"/>
<dbReference type="PROSITE" id="PS00086">
    <property type="entry name" value="CYTOCHROME_P450"/>
    <property type="match status" value="1"/>
</dbReference>
<dbReference type="PANTHER" id="PTHR24286">
    <property type="entry name" value="CYTOCHROME P450 26"/>
    <property type="match status" value="1"/>
</dbReference>
<dbReference type="Proteomes" id="UP000676310">
    <property type="component" value="Unassembled WGS sequence"/>
</dbReference>
<dbReference type="AlphaFoldDB" id="A0A8J2HZ60"/>
<dbReference type="GO" id="GO:0016125">
    <property type="term" value="P:sterol metabolic process"/>
    <property type="evidence" value="ECO:0007669"/>
    <property type="project" value="TreeGrafter"/>
</dbReference>
<dbReference type="InterPro" id="IPR001128">
    <property type="entry name" value="Cyt_P450"/>
</dbReference>
<reference evidence="8" key="1">
    <citation type="submission" date="2021-05" db="EMBL/GenBank/DDBJ databases">
        <authorList>
            <person name="Stam R."/>
        </authorList>
    </citation>
    <scope>NUCLEOTIDE SEQUENCE</scope>
    <source>
        <strain evidence="8">CS162</strain>
    </source>
</reference>
<dbReference type="Pfam" id="PF00067">
    <property type="entry name" value="p450"/>
    <property type="match status" value="1"/>
</dbReference>
<comment type="caution">
    <text evidence="8">The sequence shown here is derived from an EMBL/GenBank/DDBJ whole genome shotgun (WGS) entry which is preliminary data.</text>
</comment>
<protein>
    <recommendedName>
        <fullName evidence="10">Cytochrome P450</fullName>
    </recommendedName>
</protein>
<organism evidence="8 9">
    <name type="scientific">Alternaria atra</name>
    <dbReference type="NCBI Taxonomy" id="119953"/>
    <lineage>
        <taxon>Eukaryota</taxon>
        <taxon>Fungi</taxon>
        <taxon>Dikarya</taxon>
        <taxon>Ascomycota</taxon>
        <taxon>Pezizomycotina</taxon>
        <taxon>Dothideomycetes</taxon>
        <taxon>Pleosporomycetidae</taxon>
        <taxon>Pleosporales</taxon>
        <taxon>Pleosporineae</taxon>
        <taxon>Pleosporaceae</taxon>
        <taxon>Alternaria</taxon>
        <taxon>Alternaria sect. Ulocladioides</taxon>
    </lineage>
</organism>
<evidence type="ECO:0000256" key="5">
    <source>
        <dbReference type="ARBA" id="ARBA00023004"/>
    </source>
</evidence>
<comment type="similarity">
    <text evidence="1 7">Belongs to the cytochrome P450 family.</text>
</comment>
<dbReference type="GO" id="GO:0005506">
    <property type="term" value="F:iron ion binding"/>
    <property type="evidence" value="ECO:0007669"/>
    <property type="project" value="InterPro"/>
</dbReference>
<evidence type="ECO:0000256" key="2">
    <source>
        <dbReference type="ARBA" id="ARBA00022617"/>
    </source>
</evidence>
<dbReference type="PANTHER" id="PTHR24286:SF384">
    <property type="entry name" value="P450, PUTATIVE (EUROFUNG)-RELATED"/>
    <property type="match status" value="1"/>
</dbReference>
<evidence type="ECO:0000256" key="7">
    <source>
        <dbReference type="RuleBase" id="RU000461"/>
    </source>
</evidence>
<evidence type="ECO:0000313" key="8">
    <source>
        <dbReference type="EMBL" id="CAG5152829.1"/>
    </source>
</evidence>
<evidence type="ECO:0000256" key="3">
    <source>
        <dbReference type="ARBA" id="ARBA00022723"/>
    </source>
</evidence>
<accession>A0A8J2HZ60</accession>
<sequence length="465" mass="52192">MPKPEPQLPLGSSSTLQGFAESFSFHNSPESFITSRILAFQKEHPEAIENRAVVRAKVLNRNVAIVSSHAQIHQVLAQDAAGYEAGGAYAKLMAPFFPSPNLLLMDGDKHASMRQTWKTRMENLRAVLHPLVSRQADRHFSEPSASEIDMYESLKRLSWKILLGAFLDLDSNDGLFDTMESLQEDLLRGQFSLFPVTVNAGFWHSPRKKGKEANKRLQGRISRHLEENKSACPFATANKGELEDVAKHSVLFTSSLAVKALASLLTAFLLNLFLYQTNGGQSLAEVLATEDDPKRLSLRLRAILMETERLSPPIVGVMRQSMRDNIISSPEEQADIKIPKEWDCWLYFVGGGRDQTAYGPTWDVFDANRYLDKDMPPGVAFGAGPKTCLGRDMIREIALAVAETFVRLNISIHGNVASRGVRGWLGWERNDSVREEDWARDMKQLPTQRPSEPIMIRVLRNSFSR</sequence>
<dbReference type="OrthoDB" id="1470350at2759"/>